<keyword evidence="1" id="KW-0472">Membrane</keyword>
<feature type="transmembrane region" description="Helical" evidence="1">
    <location>
        <begin position="6"/>
        <end position="27"/>
    </location>
</feature>
<keyword evidence="1" id="KW-1133">Transmembrane helix</keyword>
<reference evidence="2" key="1">
    <citation type="submission" date="2021-05" db="EMBL/GenBank/DDBJ databases">
        <authorList>
            <person name="Alioto T."/>
            <person name="Alioto T."/>
            <person name="Gomez Garrido J."/>
        </authorList>
    </citation>
    <scope>NUCLEOTIDE SEQUENCE</scope>
</reference>
<accession>A0A8D8WLV8</accession>
<name>A0A8D8WLV8_9HEMI</name>
<dbReference type="EMBL" id="HBUF01205633">
    <property type="protein sequence ID" value="CAG6663678.1"/>
    <property type="molecule type" value="Transcribed_RNA"/>
</dbReference>
<evidence type="ECO:0000313" key="2">
    <source>
        <dbReference type="EMBL" id="CAG6663678.1"/>
    </source>
</evidence>
<organism evidence="2">
    <name type="scientific">Cacopsylla melanoneura</name>
    <dbReference type="NCBI Taxonomy" id="428564"/>
    <lineage>
        <taxon>Eukaryota</taxon>
        <taxon>Metazoa</taxon>
        <taxon>Ecdysozoa</taxon>
        <taxon>Arthropoda</taxon>
        <taxon>Hexapoda</taxon>
        <taxon>Insecta</taxon>
        <taxon>Pterygota</taxon>
        <taxon>Neoptera</taxon>
        <taxon>Paraneoptera</taxon>
        <taxon>Hemiptera</taxon>
        <taxon>Sternorrhyncha</taxon>
        <taxon>Psylloidea</taxon>
        <taxon>Psyllidae</taxon>
        <taxon>Psyllinae</taxon>
        <taxon>Cacopsylla</taxon>
    </lineage>
</organism>
<protein>
    <submittedName>
        <fullName evidence="2">Uncharacterized protein</fullName>
    </submittedName>
</protein>
<keyword evidence="1" id="KW-0812">Transmembrane</keyword>
<proteinExistence type="predicted"/>
<evidence type="ECO:0000256" key="1">
    <source>
        <dbReference type="SAM" id="Phobius"/>
    </source>
</evidence>
<dbReference type="AlphaFoldDB" id="A0A8D8WLV8"/>
<sequence length="107" mass="11962">MDFTWNIFICISSICITSSIISCRYVIRITYFTFVNVRINTINVGVSRVHVVRKSNEVCLTNLVIGKVGINHCQIGTHDACPGGVGLHNLGNTMLLCTRETRDSLFR</sequence>